<keyword evidence="1" id="KW-0732">Signal</keyword>
<accession>A0ABR7X9T0</accession>
<feature type="chain" id="PRO_5046033233" description="EF-hand domain-containing protein" evidence="1">
    <location>
        <begin position="19"/>
        <end position="191"/>
    </location>
</feature>
<protein>
    <recommendedName>
        <fullName evidence="4">EF-hand domain-containing protein</fullName>
    </recommendedName>
</protein>
<name>A0ABR7X9T0_9SPHI</name>
<dbReference type="Proteomes" id="UP000618754">
    <property type="component" value="Unassembled WGS sequence"/>
</dbReference>
<evidence type="ECO:0000313" key="2">
    <source>
        <dbReference type="EMBL" id="MBD1387325.1"/>
    </source>
</evidence>
<gene>
    <name evidence="2" type="ORF">IDJ75_18695</name>
</gene>
<dbReference type="InterPro" id="IPR018247">
    <property type="entry name" value="EF_Hand_1_Ca_BS"/>
</dbReference>
<feature type="signal peptide" evidence="1">
    <location>
        <begin position="1"/>
        <end position="18"/>
    </location>
</feature>
<evidence type="ECO:0008006" key="4">
    <source>
        <dbReference type="Google" id="ProtNLM"/>
    </source>
</evidence>
<evidence type="ECO:0000256" key="1">
    <source>
        <dbReference type="SAM" id="SignalP"/>
    </source>
</evidence>
<organism evidence="2 3">
    <name type="scientific">Mucilaginibacter rigui</name>
    <dbReference type="NCBI Taxonomy" id="534635"/>
    <lineage>
        <taxon>Bacteria</taxon>
        <taxon>Pseudomonadati</taxon>
        <taxon>Bacteroidota</taxon>
        <taxon>Sphingobacteriia</taxon>
        <taxon>Sphingobacteriales</taxon>
        <taxon>Sphingobacteriaceae</taxon>
        <taxon>Mucilaginibacter</taxon>
    </lineage>
</organism>
<dbReference type="PROSITE" id="PS00018">
    <property type="entry name" value="EF_HAND_1"/>
    <property type="match status" value="1"/>
</dbReference>
<comment type="caution">
    <text evidence="2">The sequence shown here is derived from an EMBL/GenBank/DDBJ whole genome shotgun (WGS) entry which is preliminary data.</text>
</comment>
<sequence>MKYFIVSSFIILSTIATAQSTRKIVKDFDGDFKKDSVFIDSDKDILVLWLSTQKYKRVESKEIRYLNFGNTLVATKKGFEFWNDYDRSGFISVFEYNKIVKKMQLVQMRRTDDVLARDYPGEQVYQSSLNMLTHKYVGVIKKEVKGKIVKMPGIYAEIVYPPIYLETFTDAINFDYQEKCIALYHKYKAKK</sequence>
<reference evidence="2 3" key="1">
    <citation type="submission" date="2020-09" db="EMBL/GenBank/DDBJ databases">
        <title>Novel species of Mucilaginibacter isolated from a glacier on the Tibetan Plateau.</title>
        <authorList>
            <person name="Liu Q."/>
            <person name="Xin Y.-H."/>
        </authorList>
    </citation>
    <scope>NUCLEOTIDE SEQUENCE [LARGE SCALE GENOMIC DNA]</scope>
    <source>
        <strain evidence="2 3">CGMCC 1.13878</strain>
    </source>
</reference>
<dbReference type="RefSeq" id="WP_191177175.1">
    <property type="nucleotide sequence ID" value="NZ_JACWMW010000005.1"/>
</dbReference>
<evidence type="ECO:0000313" key="3">
    <source>
        <dbReference type="Proteomes" id="UP000618754"/>
    </source>
</evidence>
<dbReference type="EMBL" id="JACWMW010000005">
    <property type="protein sequence ID" value="MBD1387325.1"/>
    <property type="molecule type" value="Genomic_DNA"/>
</dbReference>
<keyword evidence="3" id="KW-1185">Reference proteome</keyword>
<proteinExistence type="predicted"/>